<evidence type="ECO:0000259" key="2">
    <source>
        <dbReference type="Pfam" id="PF02589"/>
    </source>
</evidence>
<comment type="function">
    <text evidence="1">Is involved in L-lactate degradation and allows cells to grow with lactate as the sole carbon source.</text>
</comment>
<dbReference type="Pfam" id="PF02589">
    <property type="entry name" value="LUD_dom"/>
    <property type="match status" value="1"/>
</dbReference>
<evidence type="ECO:0000313" key="4">
    <source>
        <dbReference type="Proteomes" id="UP000264541"/>
    </source>
</evidence>
<dbReference type="Proteomes" id="UP000264541">
    <property type="component" value="Unassembled WGS sequence"/>
</dbReference>
<proteinExistence type="inferred from homology"/>
<keyword evidence="4" id="KW-1185">Reference proteome</keyword>
<dbReference type="SUPFAM" id="SSF100950">
    <property type="entry name" value="NagB/RpiA/CoA transferase-like"/>
    <property type="match status" value="1"/>
</dbReference>
<dbReference type="InterPro" id="IPR024185">
    <property type="entry name" value="FTHF_cligase-like_sf"/>
</dbReference>
<gene>
    <name evidence="1" type="primary">lutC</name>
    <name evidence="3" type="ORF">D0469_03345</name>
</gene>
<dbReference type="InterPro" id="IPR022823">
    <property type="entry name" value="LutC"/>
</dbReference>
<dbReference type="InterPro" id="IPR037171">
    <property type="entry name" value="NagB/RpiA_transferase-like"/>
</dbReference>
<sequence>MAGTIQNREAFLSRLAGRLGREQVKETLERPIWKHQPQHEVMKGASIEELINVLKEHCVRIHTDFYRTKTSDLPKIMKEVVQEFGGGPVITTKDARFEEFGLSMLLSEMWPAEQIDVIEWNPELADKNIKLAERSNVGIVFSEITLAESATVVLFSTNEKGRSVSLLPQTFIAIIPKSTIVPRMTQAAKQIQAKVKNGEVLPACINFVTGPSNSADIEMNLVVGVHGPVKAAYILVDDM</sequence>
<dbReference type="GO" id="GO:0006089">
    <property type="term" value="P:lactate metabolic process"/>
    <property type="evidence" value="ECO:0007669"/>
    <property type="project" value="UniProtKB-UniRule"/>
</dbReference>
<dbReference type="PANTHER" id="PTHR43682:SF1">
    <property type="entry name" value="LACTATE UTILIZATION PROTEIN C"/>
    <property type="match status" value="1"/>
</dbReference>
<feature type="domain" description="LUD" evidence="2">
    <location>
        <begin position="52"/>
        <end position="236"/>
    </location>
</feature>
<evidence type="ECO:0000313" key="3">
    <source>
        <dbReference type="EMBL" id="RFU70992.1"/>
    </source>
</evidence>
<comment type="similarity">
    <text evidence="1">Belongs to the LutC/YkgG family.</text>
</comment>
<dbReference type="OrthoDB" id="9794157at2"/>
<dbReference type="AlphaFoldDB" id="A0A372LT76"/>
<dbReference type="InterPro" id="IPR003741">
    <property type="entry name" value="LUD_dom"/>
</dbReference>
<organism evidence="3 4">
    <name type="scientific">Peribacillus saganii</name>
    <dbReference type="NCBI Taxonomy" id="2303992"/>
    <lineage>
        <taxon>Bacteria</taxon>
        <taxon>Bacillati</taxon>
        <taxon>Bacillota</taxon>
        <taxon>Bacilli</taxon>
        <taxon>Bacillales</taxon>
        <taxon>Bacillaceae</taxon>
        <taxon>Peribacillus</taxon>
    </lineage>
</organism>
<evidence type="ECO:0000256" key="1">
    <source>
        <dbReference type="HAMAP-Rule" id="MF_02104"/>
    </source>
</evidence>
<dbReference type="PANTHER" id="PTHR43682">
    <property type="entry name" value="LACTATE UTILIZATION PROTEIN C"/>
    <property type="match status" value="1"/>
</dbReference>
<comment type="caution">
    <text evidence="3">The sequence shown here is derived from an EMBL/GenBank/DDBJ whole genome shotgun (WGS) entry which is preliminary data.</text>
</comment>
<reference evidence="3 4" key="1">
    <citation type="submission" date="2018-08" db="EMBL/GenBank/DDBJ databases">
        <title>Bacillus chawlae sp. nov., Bacillus glennii sp. nov., and Bacillus saganii sp. nov. Isolated from the Vehicle Assembly Building at Kennedy Space Center where the Viking Spacecraft were Assembled.</title>
        <authorList>
            <person name="Seuylemezian A."/>
            <person name="Vaishampayan P."/>
        </authorList>
    </citation>
    <scope>NUCLEOTIDE SEQUENCE [LARGE SCALE GENOMIC DNA]</scope>
    <source>
        <strain evidence="3 4">V47-23a</strain>
    </source>
</reference>
<accession>A0A372LT76</accession>
<protein>
    <recommendedName>
        <fullName evidence="1">Lactate utilization protein C</fullName>
    </recommendedName>
</protein>
<dbReference type="HAMAP" id="MF_02104">
    <property type="entry name" value="LutC"/>
    <property type="match status" value="1"/>
</dbReference>
<name>A0A372LT76_9BACI</name>
<dbReference type="EMBL" id="QVTE01000008">
    <property type="protein sequence ID" value="RFU70992.1"/>
    <property type="molecule type" value="Genomic_DNA"/>
</dbReference>
<dbReference type="Gene3D" id="3.40.50.10420">
    <property type="entry name" value="NagB/RpiA/CoA transferase-like"/>
    <property type="match status" value="1"/>
</dbReference>